<evidence type="ECO:0000256" key="1">
    <source>
        <dbReference type="ARBA" id="ARBA00001964"/>
    </source>
</evidence>
<dbReference type="InterPro" id="IPR029061">
    <property type="entry name" value="THDP-binding"/>
</dbReference>
<dbReference type="InParanoid" id="Q9HKI2"/>
<dbReference type="EMBL" id="AL445064">
    <property type="protein sequence ID" value="CAC11756.1"/>
    <property type="molecule type" value="Genomic_DNA"/>
</dbReference>
<dbReference type="GO" id="GO:0044272">
    <property type="term" value="P:sulfur compound biosynthetic process"/>
    <property type="evidence" value="ECO:0007669"/>
    <property type="project" value="UniProtKB-ARBA"/>
</dbReference>
<proteinExistence type="inferred from homology"/>
<dbReference type="FunFam" id="3.40.50.970:FF:000129">
    <property type="entry name" value="Transketolase"/>
    <property type="match status" value="1"/>
</dbReference>
<evidence type="ECO:0000313" key="6">
    <source>
        <dbReference type="Proteomes" id="UP000001024"/>
    </source>
</evidence>
<dbReference type="SMART" id="SM00861">
    <property type="entry name" value="Transket_pyr"/>
    <property type="match status" value="1"/>
</dbReference>
<dbReference type="PANTHER" id="PTHR43825:SF1">
    <property type="entry name" value="TRANSKETOLASE-LIKE PYRIMIDINE-BINDING DOMAIN-CONTAINING PROTEIN"/>
    <property type="match status" value="1"/>
</dbReference>
<comment type="cofactor">
    <cofactor evidence="1">
        <name>thiamine diphosphate</name>
        <dbReference type="ChEBI" id="CHEBI:58937"/>
    </cofactor>
</comment>
<dbReference type="Pfam" id="PF02779">
    <property type="entry name" value="Transket_pyr"/>
    <property type="match status" value="1"/>
</dbReference>
<comment type="similarity">
    <text evidence="2">Belongs to the transketolase family.</text>
</comment>
<dbReference type="EnsemblBacteria" id="CAC11756">
    <property type="protein sequence ID" value="CAC11756"/>
    <property type="gene ID" value="CAC11756"/>
</dbReference>
<accession>Q9HKI2</accession>
<dbReference type="GO" id="GO:0006082">
    <property type="term" value="P:organic acid metabolic process"/>
    <property type="evidence" value="ECO:0007669"/>
    <property type="project" value="UniProtKB-ARBA"/>
</dbReference>
<dbReference type="CDD" id="cd07033">
    <property type="entry name" value="TPP_PYR_DXS_TK_like"/>
    <property type="match status" value="1"/>
</dbReference>
<evidence type="ECO:0000256" key="2">
    <source>
        <dbReference type="ARBA" id="ARBA00007131"/>
    </source>
</evidence>
<keyword evidence="3" id="KW-0786">Thiamine pyrophosphate</keyword>
<dbReference type="InterPro" id="IPR033248">
    <property type="entry name" value="Transketolase_C"/>
</dbReference>
<dbReference type="SUPFAM" id="SSF52518">
    <property type="entry name" value="Thiamin diphosphate-binding fold (THDP-binding)"/>
    <property type="match status" value="1"/>
</dbReference>
<name>Q9HKI2_THEAC</name>
<organism evidence="5 6">
    <name type="scientific">Thermoplasma acidophilum (strain ATCC 25905 / DSM 1728 / JCM 9062 / NBRC 15155 / AMRC-C165)</name>
    <dbReference type="NCBI Taxonomy" id="273075"/>
    <lineage>
        <taxon>Archaea</taxon>
        <taxon>Methanobacteriati</taxon>
        <taxon>Thermoplasmatota</taxon>
        <taxon>Thermoplasmata</taxon>
        <taxon>Thermoplasmatales</taxon>
        <taxon>Thermoplasmataceae</taxon>
        <taxon>Thermoplasma</taxon>
    </lineage>
</organism>
<dbReference type="Proteomes" id="UP000001024">
    <property type="component" value="Chromosome"/>
</dbReference>
<dbReference type="InterPro" id="IPR051157">
    <property type="entry name" value="PDH/Transketolase"/>
</dbReference>
<protein>
    <submittedName>
        <fullName evidence="5">Probable transketolase</fullName>
    </submittedName>
</protein>
<dbReference type="PaxDb" id="273075-Ta0617"/>
<dbReference type="AlphaFoldDB" id="Q9HKI2"/>
<evidence type="ECO:0000256" key="3">
    <source>
        <dbReference type="ARBA" id="ARBA00023052"/>
    </source>
</evidence>
<dbReference type="RefSeq" id="WP_010901040.1">
    <property type="nucleotide sequence ID" value="NC_002578.1"/>
</dbReference>
<dbReference type="SUPFAM" id="SSF52922">
    <property type="entry name" value="TK C-terminal domain-like"/>
    <property type="match status" value="1"/>
</dbReference>
<reference evidence="5 6" key="1">
    <citation type="journal article" date="2000" name="Nature">
        <title>The genome sequence of the thermoacidophilic scavenger Thermoplasma acidophilum.</title>
        <authorList>
            <person name="Ruepp A."/>
            <person name="Graml W."/>
            <person name="Santos-Martinez M.L."/>
            <person name="Koretke K.K."/>
            <person name="Volker C."/>
            <person name="Mewes H.W."/>
            <person name="Frishman D."/>
            <person name="Stocker S."/>
            <person name="Lupas A.N."/>
            <person name="Baumeister W."/>
        </authorList>
    </citation>
    <scope>NUCLEOTIDE SEQUENCE [LARGE SCALE GENOMIC DNA]</scope>
    <source>
        <strain evidence="6">ATCC 25905 / DSM 1728 / JCM 9062 / NBRC 15155 / AMRC-C165</strain>
    </source>
</reference>
<dbReference type="PANTHER" id="PTHR43825">
    <property type="entry name" value="PYRUVATE DEHYDROGENASE E1 COMPONENT"/>
    <property type="match status" value="1"/>
</dbReference>
<gene>
    <name evidence="5" type="ordered locus">Ta0617</name>
</gene>
<dbReference type="Gene3D" id="3.40.50.970">
    <property type="match status" value="1"/>
</dbReference>
<evidence type="ECO:0000313" key="5">
    <source>
        <dbReference type="EMBL" id="CAC11756.1"/>
    </source>
</evidence>
<dbReference type="Pfam" id="PF02780">
    <property type="entry name" value="Transketolase_C"/>
    <property type="match status" value="1"/>
</dbReference>
<dbReference type="Gene3D" id="3.40.50.920">
    <property type="match status" value="1"/>
</dbReference>
<sequence>MKSESLRDVYGKELVKLGSFDRDIVVLDADLSSSTKTGYFANAFPDRFFNMGISEQSMVTTAAGLALSGKKPFVSTFAIFLTRTYEQIRQSVCYNNAPVRFVVTHGGITVGEDGATHQIVEDVGIMAGLPNMNVIVPADSVETRSVVDYLAGVDKPHYVRLSREKFPVINDEDYEFKIGKSKTIRDGADLTIIADGVMVSKSLEAAESLKKNGVDARVINMSSIKPTDRDAIIKAAKETGHIVTAEEHSIYNGLGSRVAEITSESYPVPVRRIGMRDTFGKSGKAWELFSYFHMDVKDIINEAMTCLEEKNYENIP</sequence>
<dbReference type="eggNOG" id="arCOG01051">
    <property type="taxonomic scope" value="Archaea"/>
</dbReference>
<dbReference type="FunCoup" id="Q9HKI2">
    <property type="interactions" value="97"/>
</dbReference>
<dbReference type="InterPro" id="IPR005475">
    <property type="entry name" value="Transketolase-like_Pyr-bd"/>
</dbReference>
<keyword evidence="6" id="KW-1185">Reference proteome</keyword>
<feature type="domain" description="Transketolase-like pyrimidine-binding" evidence="4">
    <location>
        <begin position="4"/>
        <end position="168"/>
    </location>
</feature>
<dbReference type="KEGG" id="tac:Ta0617"/>
<dbReference type="HOGENOM" id="CLU_009227_1_1_2"/>
<dbReference type="InterPro" id="IPR009014">
    <property type="entry name" value="Transketo_C/PFOR_II"/>
</dbReference>
<dbReference type="STRING" id="273075.gene:9571836"/>
<dbReference type="OrthoDB" id="6779at2157"/>
<evidence type="ECO:0000259" key="4">
    <source>
        <dbReference type="SMART" id="SM00861"/>
    </source>
</evidence>